<reference evidence="3" key="1">
    <citation type="journal article" date="2019" name="Int. J. Syst. Evol. Microbiol.">
        <title>The Global Catalogue of Microorganisms (GCM) 10K type strain sequencing project: providing services to taxonomists for standard genome sequencing and annotation.</title>
        <authorList>
            <consortium name="The Broad Institute Genomics Platform"/>
            <consortium name="The Broad Institute Genome Sequencing Center for Infectious Disease"/>
            <person name="Wu L."/>
            <person name="Ma J."/>
        </authorList>
    </citation>
    <scope>NUCLEOTIDE SEQUENCE [LARGE SCALE GENOMIC DNA]</scope>
    <source>
        <strain evidence="3">CCUG 60525</strain>
    </source>
</reference>
<name>A0ABW3KLJ5_9GAMM</name>
<evidence type="ECO:0000313" key="2">
    <source>
        <dbReference type="EMBL" id="MFD1008946.1"/>
    </source>
</evidence>
<dbReference type="Pfam" id="PF11726">
    <property type="entry name" value="YagK_YfjJ_C"/>
    <property type="match status" value="1"/>
</dbReference>
<comment type="caution">
    <text evidence="2">The sequence shown here is derived from an EMBL/GenBank/DDBJ whole genome shotgun (WGS) entry which is preliminary data.</text>
</comment>
<organism evidence="2 3">
    <name type="scientific">Oceanisphaera ostreae</name>
    <dbReference type="NCBI Taxonomy" id="914151"/>
    <lineage>
        <taxon>Bacteria</taxon>
        <taxon>Pseudomonadati</taxon>
        <taxon>Pseudomonadota</taxon>
        <taxon>Gammaproteobacteria</taxon>
        <taxon>Aeromonadales</taxon>
        <taxon>Aeromonadaceae</taxon>
        <taxon>Oceanisphaera</taxon>
    </lineage>
</organism>
<dbReference type="InterPro" id="IPR057271">
    <property type="entry name" value="YagK_YfjJ_C"/>
</dbReference>
<sequence length="205" mass="23618">MTHLINHRGPLVEAYLKGINKVIDNALREHARTIAIRVDLRLPDKSGYSPSHLADLDHKVISRFFASIKSQVASNIKKRRNAGARVHPCTLRYIWVREFNKDHKEHYHVLLLLNKDTYLFFGSYESDKNAIVNMTRKAWASALGVDVKLSRYLVHIPKNPFYILDVNDESFSSVYSDLLYRASYFAKLESKDCSDGNRSFGCSQR</sequence>
<accession>A0ABW3KLJ5</accession>
<keyword evidence="3" id="KW-1185">Reference proteome</keyword>
<proteinExistence type="predicted"/>
<protein>
    <submittedName>
        <fullName evidence="2">Inovirus Gp2 family protein</fullName>
    </submittedName>
</protein>
<dbReference type="Proteomes" id="UP001597048">
    <property type="component" value="Unassembled WGS sequence"/>
</dbReference>
<evidence type="ECO:0000313" key="3">
    <source>
        <dbReference type="Proteomes" id="UP001597048"/>
    </source>
</evidence>
<feature type="domain" description="YagK/YfjJ C-terminal" evidence="1">
    <location>
        <begin position="27"/>
        <end position="203"/>
    </location>
</feature>
<dbReference type="RefSeq" id="WP_379558923.1">
    <property type="nucleotide sequence ID" value="NZ_JBHTJS010000047.1"/>
</dbReference>
<evidence type="ECO:0000259" key="1">
    <source>
        <dbReference type="Pfam" id="PF11726"/>
    </source>
</evidence>
<gene>
    <name evidence="2" type="ORF">ACFQ1C_12360</name>
</gene>
<dbReference type="EMBL" id="JBHTJS010000047">
    <property type="protein sequence ID" value="MFD1008946.1"/>
    <property type="molecule type" value="Genomic_DNA"/>
</dbReference>